<comment type="similarity">
    <text evidence="16">Belongs to the MurB family.</text>
</comment>
<keyword evidence="8 16" id="KW-0274">FAD</keyword>
<dbReference type="PROSITE" id="PS51387">
    <property type="entry name" value="FAD_PCMH"/>
    <property type="match status" value="1"/>
</dbReference>
<dbReference type="GO" id="GO:0071555">
    <property type="term" value="P:cell wall organization"/>
    <property type="evidence" value="ECO:0007669"/>
    <property type="project" value="UniProtKB-KW"/>
</dbReference>
<feature type="active site" evidence="16">
    <location>
        <position position="336"/>
    </location>
</feature>
<dbReference type="NCBIfam" id="TIGR00179">
    <property type="entry name" value="murB"/>
    <property type="match status" value="1"/>
</dbReference>
<accession>A0A2H0NHR6</accession>
<keyword evidence="12 16" id="KW-0560">Oxidoreductase</keyword>
<dbReference type="Gene3D" id="3.90.78.10">
    <property type="entry name" value="UDP-N-acetylenolpyruvoylglucosamine reductase, C-terminal domain"/>
    <property type="match status" value="1"/>
</dbReference>
<evidence type="ECO:0000256" key="9">
    <source>
        <dbReference type="ARBA" id="ARBA00022857"/>
    </source>
</evidence>
<evidence type="ECO:0000256" key="13">
    <source>
        <dbReference type="ARBA" id="ARBA00023306"/>
    </source>
</evidence>
<comment type="subcellular location">
    <subcellularLocation>
        <location evidence="3 16">Cytoplasm</location>
    </subcellularLocation>
</comment>
<evidence type="ECO:0000256" key="16">
    <source>
        <dbReference type="HAMAP-Rule" id="MF_00037"/>
    </source>
</evidence>
<evidence type="ECO:0000256" key="1">
    <source>
        <dbReference type="ARBA" id="ARBA00001974"/>
    </source>
</evidence>
<dbReference type="PANTHER" id="PTHR21071:SF4">
    <property type="entry name" value="UDP-N-ACETYLENOLPYRUVOYLGLUCOSAMINE REDUCTASE"/>
    <property type="match status" value="1"/>
</dbReference>
<comment type="catalytic activity">
    <reaction evidence="15 16">
        <text>UDP-N-acetyl-alpha-D-muramate + NADP(+) = UDP-N-acetyl-3-O-(1-carboxyvinyl)-alpha-D-glucosamine + NADPH + H(+)</text>
        <dbReference type="Rhea" id="RHEA:12248"/>
        <dbReference type="ChEBI" id="CHEBI:15378"/>
        <dbReference type="ChEBI" id="CHEBI:57783"/>
        <dbReference type="ChEBI" id="CHEBI:58349"/>
        <dbReference type="ChEBI" id="CHEBI:68483"/>
        <dbReference type="ChEBI" id="CHEBI:70757"/>
        <dbReference type="EC" id="1.3.1.98"/>
    </reaction>
</comment>
<dbReference type="SUPFAM" id="SSF56176">
    <property type="entry name" value="FAD-binding/transporter-associated domain-like"/>
    <property type="match status" value="1"/>
</dbReference>
<keyword evidence="5 16" id="KW-0963">Cytoplasm</keyword>
<dbReference type="InterPro" id="IPR003170">
    <property type="entry name" value="MurB"/>
</dbReference>
<dbReference type="UniPathway" id="UPA00219"/>
<evidence type="ECO:0000256" key="11">
    <source>
        <dbReference type="ARBA" id="ARBA00022984"/>
    </source>
</evidence>
<dbReference type="Pfam" id="PF01565">
    <property type="entry name" value="FAD_binding_4"/>
    <property type="match status" value="1"/>
</dbReference>
<name>A0A2H0NHR6_9BACT</name>
<evidence type="ECO:0000256" key="6">
    <source>
        <dbReference type="ARBA" id="ARBA00022618"/>
    </source>
</evidence>
<dbReference type="EMBL" id="PCWS01000072">
    <property type="protein sequence ID" value="PIR08418.1"/>
    <property type="molecule type" value="Genomic_DNA"/>
</dbReference>
<dbReference type="PANTHER" id="PTHR21071">
    <property type="entry name" value="UDP-N-ACETYLENOLPYRUVOYLGLUCOSAMINE REDUCTASE"/>
    <property type="match status" value="1"/>
</dbReference>
<protein>
    <recommendedName>
        <fullName evidence="16">UDP-N-acetylenolpyruvoylglucosamine reductase</fullName>
        <ecNumber evidence="16">1.3.1.98</ecNumber>
    </recommendedName>
    <alternativeName>
        <fullName evidence="16">UDP-N-acetylmuramate dehydrogenase</fullName>
    </alternativeName>
</protein>
<dbReference type="GO" id="GO:0005829">
    <property type="term" value="C:cytosol"/>
    <property type="evidence" value="ECO:0007669"/>
    <property type="project" value="TreeGrafter"/>
</dbReference>
<gene>
    <name evidence="16 18" type="primary">murB</name>
    <name evidence="18" type="ORF">COV53_03120</name>
</gene>
<evidence type="ECO:0000256" key="12">
    <source>
        <dbReference type="ARBA" id="ARBA00023002"/>
    </source>
</evidence>
<comment type="pathway">
    <text evidence="4 16">Cell wall biogenesis; peptidoglycan biosynthesis.</text>
</comment>
<comment type="function">
    <text evidence="2 16">Cell wall formation.</text>
</comment>
<dbReference type="Pfam" id="PF02873">
    <property type="entry name" value="MurB_C"/>
    <property type="match status" value="1"/>
</dbReference>
<evidence type="ECO:0000256" key="2">
    <source>
        <dbReference type="ARBA" id="ARBA00003921"/>
    </source>
</evidence>
<proteinExistence type="inferred from homology"/>
<comment type="caution">
    <text evidence="18">The sequence shown here is derived from an EMBL/GenBank/DDBJ whole genome shotgun (WGS) entry which is preliminary data.</text>
</comment>
<reference evidence="18 19" key="1">
    <citation type="submission" date="2017-09" db="EMBL/GenBank/DDBJ databases">
        <title>Depth-based differentiation of microbial function through sediment-hosted aquifers and enrichment of novel symbionts in the deep terrestrial subsurface.</title>
        <authorList>
            <person name="Probst A.J."/>
            <person name="Ladd B."/>
            <person name="Jarett J.K."/>
            <person name="Geller-Mcgrath D.E."/>
            <person name="Sieber C.M."/>
            <person name="Emerson J.B."/>
            <person name="Anantharaman K."/>
            <person name="Thomas B.C."/>
            <person name="Malmstrom R."/>
            <person name="Stieglmeier M."/>
            <person name="Klingl A."/>
            <person name="Woyke T."/>
            <person name="Ryan C.M."/>
            <person name="Banfield J.F."/>
        </authorList>
    </citation>
    <scope>NUCLEOTIDE SEQUENCE [LARGE SCALE GENOMIC DNA]</scope>
    <source>
        <strain evidence="18">CG11_big_fil_rev_8_21_14_0_20_37_11</strain>
    </source>
</reference>
<keyword evidence="10 16" id="KW-0133">Cell shape</keyword>
<evidence type="ECO:0000256" key="3">
    <source>
        <dbReference type="ARBA" id="ARBA00004496"/>
    </source>
</evidence>
<evidence type="ECO:0000259" key="17">
    <source>
        <dbReference type="PROSITE" id="PS51387"/>
    </source>
</evidence>
<evidence type="ECO:0000256" key="14">
    <source>
        <dbReference type="ARBA" id="ARBA00023316"/>
    </source>
</evidence>
<dbReference type="GO" id="GO:0071949">
    <property type="term" value="F:FAD binding"/>
    <property type="evidence" value="ECO:0007669"/>
    <property type="project" value="InterPro"/>
</dbReference>
<sequence length="343" mass="38398">MMLVKELPLIKMIASYKKLIKSLNENRILYNEKLNKYSSFKVGGCADIYYKCNSKDELIEAVVASKKYSIPYIVIGGGTNLLISDNGFKGLVIKNESKEIKIVGIRGVKNHISGFRPKNQFTVFLEVDSGVTINRLVRFTLDQGLKGIEAFLGQPGSVGGAVWINAHNLRMLKYVSDAIESIKIINKYNKLIEVPKSYFQFSYDNSIIQSTKEIVVSVIFKFQRSNSEDLWKVANQSLIYRKESQPTGIYSSGCTFRNISKVDAIRLTTPEYTCSAGYIIESLGLKGKSIGGAKFSNKHANFIVHNGNANSRDIYSLIQLAKKRAKSELSIDLKEEIVLVGEF</sequence>
<dbReference type="InterPro" id="IPR036635">
    <property type="entry name" value="MurB_C_sf"/>
</dbReference>
<keyword evidence="6 16" id="KW-0132">Cell division</keyword>
<dbReference type="InterPro" id="IPR036318">
    <property type="entry name" value="FAD-bd_PCMH-like_sf"/>
</dbReference>
<dbReference type="InterPro" id="IPR011601">
    <property type="entry name" value="MurB_C"/>
</dbReference>
<keyword evidence="13 16" id="KW-0131">Cell cycle</keyword>
<dbReference type="Gene3D" id="3.30.465.10">
    <property type="match status" value="1"/>
</dbReference>
<dbReference type="GO" id="GO:0009252">
    <property type="term" value="P:peptidoglycan biosynthetic process"/>
    <property type="evidence" value="ECO:0007669"/>
    <property type="project" value="UniProtKB-UniRule"/>
</dbReference>
<evidence type="ECO:0000313" key="19">
    <source>
        <dbReference type="Proteomes" id="UP000230707"/>
    </source>
</evidence>
<dbReference type="InterPro" id="IPR016169">
    <property type="entry name" value="FAD-bd_PCMH_sub2"/>
</dbReference>
<dbReference type="GO" id="GO:0051301">
    <property type="term" value="P:cell division"/>
    <property type="evidence" value="ECO:0007669"/>
    <property type="project" value="UniProtKB-KW"/>
</dbReference>
<dbReference type="EC" id="1.3.1.98" evidence="16"/>
<evidence type="ECO:0000256" key="7">
    <source>
        <dbReference type="ARBA" id="ARBA00022630"/>
    </source>
</evidence>
<dbReference type="GO" id="GO:0008360">
    <property type="term" value="P:regulation of cell shape"/>
    <property type="evidence" value="ECO:0007669"/>
    <property type="project" value="UniProtKB-KW"/>
</dbReference>
<evidence type="ECO:0000256" key="4">
    <source>
        <dbReference type="ARBA" id="ARBA00004752"/>
    </source>
</evidence>
<dbReference type="InterPro" id="IPR016167">
    <property type="entry name" value="FAD-bd_PCMH_sub1"/>
</dbReference>
<evidence type="ECO:0000256" key="5">
    <source>
        <dbReference type="ARBA" id="ARBA00022490"/>
    </source>
</evidence>
<evidence type="ECO:0000313" key="18">
    <source>
        <dbReference type="EMBL" id="PIR08418.1"/>
    </source>
</evidence>
<dbReference type="GO" id="GO:0008762">
    <property type="term" value="F:UDP-N-acetylmuramate dehydrogenase activity"/>
    <property type="evidence" value="ECO:0007669"/>
    <property type="project" value="UniProtKB-UniRule"/>
</dbReference>
<evidence type="ECO:0000256" key="8">
    <source>
        <dbReference type="ARBA" id="ARBA00022827"/>
    </source>
</evidence>
<dbReference type="AlphaFoldDB" id="A0A2H0NHR6"/>
<keyword evidence="9 16" id="KW-0521">NADP</keyword>
<dbReference type="InterPro" id="IPR006094">
    <property type="entry name" value="Oxid_FAD_bind_N"/>
</dbReference>
<dbReference type="InterPro" id="IPR016166">
    <property type="entry name" value="FAD-bd_PCMH"/>
</dbReference>
<organism evidence="18 19">
    <name type="scientific">Candidatus Gottesmanbacteria bacterium CG11_big_fil_rev_8_21_14_0_20_37_11</name>
    <dbReference type="NCBI Taxonomy" id="1974575"/>
    <lineage>
        <taxon>Bacteria</taxon>
        <taxon>Candidatus Gottesmaniibacteriota</taxon>
    </lineage>
</organism>
<keyword evidence="7 16" id="KW-0285">Flavoprotein</keyword>
<keyword evidence="14 16" id="KW-0961">Cell wall biogenesis/degradation</keyword>
<evidence type="ECO:0000256" key="10">
    <source>
        <dbReference type="ARBA" id="ARBA00022960"/>
    </source>
</evidence>
<feature type="active site" description="Proton donor" evidence="16">
    <location>
        <position position="254"/>
    </location>
</feature>
<feature type="domain" description="FAD-binding PCMH-type" evidence="17">
    <location>
        <begin position="42"/>
        <end position="225"/>
    </location>
</feature>
<evidence type="ECO:0000256" key="15">
    <source>
        <dbReference type="ARBA" id="ARBA00048914"/>
    </source>
</evidence>
<comment type="cofactor">
    <cofactor evidence="1 16">
        <name>FAD</name>
        <dbReference type="ChEBI" id="CHEBI:57692"/>
    </cofactor>
</comment>
<dbReference type="Gene3D" id="3.30.43.10">
    <property type="entry name" value="Uridine Diphospho-n-acetylenolpyruvylglucosamine Reductase, domain 2"/>
    <property type="match status" value="1"/>
</dbReference>
<keyword evidence="11 16" id="KW-0573">Peptidoglycan synthesis</keyword>
<comment type="caution">
    <text evidence="16">Lacks conserved residue(s) required for the propagation of feature annotation.</text>
</comment>
<dbReference type="Proteomes" id="UP000230707">
    <property type="component" value="Unassembled WGS sequence"/>
</dbReference>
<dbReference type="SUPFAM" id="SSF56194">
    <property type="entry name" value="Uridine diphospho-N-Acetylenolpyruvylglucosamine reductase, MurB, C-terminal domain"/>
    <property type="match status" value="1"/>
</dbReference>
<dbReference type="HAMAP" id="MF_00037">
    <property type="entry name" value="MurB"/>
    <property type="match status" value="1"/>
</dbReference>